<evidence type="ECO:0000313" key="3">
    <source>
        <dbReference type="Proteomes" id="UP000623129"/>
    </source>
</evidence>
<accession>A0A833VCN1</accession>
<gene>
    <name evidence="2" type="ORF">FCM35_KLT15276</name>
</gene>
<name>A0A833VCN1_9POAL</name>
<evidence type="ECO:0000256" key="1">
    <source>
        <dbReference type="SAM" id="SignalP"/>
    </source>
</evidence>
<reference evidence="2" key="1">
    <citation type="submission" date="2020-01" db="EMBL/GenBank/DDBJ databases">
        <title>Genome sequence of Kobresia littledalei, the first chromosome-level genome in the family Cyperaceae.</title>
        <authorList>
            <person name="Qu G."/>
        </authorList>
    </citation>
    <scope>NUCLEOTIDE SEQUENCE</scope>
    <source>
        <strain evidence="2">C.B.Clarke</strain>
        <tissue evidence="2">Leaf</tissue>
    </source>
</reference>
<sequence>MKQSGYSRTMKFVILMVVFVAVASRCEGVTSKFRRKLEATEDMPFDSDVFSVPDGYNAPQQSSILLQNRAQNRDICYPKL</sequence>
<dbReference type="AlphaFoldDB" id="A0A833VCN1"/>
<keyword evidence="1" id="KW-0732">Signal</keyword>
<feature type="signal peptide" evidence="1">
    <location>
        <begin position="1"/>
        <end position="28"/>
    </location>
</feature>
<dbReference type="OrthoDB" id="45007at2759"/>
<dbReference type="EMBL" id="SWLB01000029">
    <property type="protein sequence ID" value="KAF3320580.1"/>
    <property type="molecule type" value="Genomic_DNA"/>
</dbReference>
<organism evidence="2 3">
    <name type="scientific">Carex littledalei</name>
    <dbReference type="NCBI Taxonomy" id="544730"/>
    <lineage>
        <taxon>Eukaryota</taxon>
        <taxon>Viridiplantae</taxon>
        <taxon>Streptophyta</taxon>
        <taxon>Embryophyta</taxon>
        <taxon>Tracheophyta</taxon>
        <taxon>Spermatophyta</taxon>
        <taxon>Magnoliopsida</taxon>
        <taxon>Liliopsida</taxon>
        <taxon>Poales</taxon>
        <taxon>Cyperaceae</taxon>
        <taxon>Cyperoideae</taxon>
        <taxon>Cariceae</taxon>
        <taxon>Carex</taxon>
        <taxon>Carex subgen. Euthyceras</taxon>
    </lineage>
</organism>
<protein>
    <submittedName>
        <fullName evidence="2">Uncharacterized protein</fullName>
    </submittedName>
</protein>
<keyword evidence="3" id="KW-1185">Reference proteome</keyword>
<dbReference type="Proteomes" id="UP000623129">
    <property type="component" value="Unassembled WGS sequence"/>
</dbReference>
<proteinExistence type="predicted"/>
<comment type="caution">
    <text evidence="2">The sequence shown here is derived from an EMBL/GenBank/DDBJ whole genome shotgun (WGS) entry which is preliminary data.</text>
</comment>
<evidence type="ECO:0000313" key="2">
    <source>
        <dbReference type="EMBL" id="KAF3320580.1"/>
    </source>
</evidence>
<feature type="chain" id="PRO_5032410757" evidence="1">
    <location>
        <begin position="29"/>
        <end position="80"/>
    </location>
</feature>